<comment type="caution">
    <text evidence="1">The sequence shown here is derived from an EMBL/GenBank/DDBJ whole genome shotgun (WGS) entry which is preliminary data.</text>
</comment>
<dbReference type="AlphaFoldDB" id="A0A2C5XH78"/>
<organism evidence="1 2">
    <name type="scientific">Ophiocordyceps camponoti-rufipedis</name>
    <dbReference type="NCBI Taxonomy" id="2004952"/>
    <lineage>
        <taxon>Eukaryota</taxon>
        <taxon>Fungi</taxon>
        <taxon>Dikarya</taxon>
        <taxon>Ascomycota</taxon>
        <taxon>Pezizomycotina</taxon>
        <taxon>Sordariomycetes</taxon>
        <taxon>Hypocreomycetidae</taxon>
        <taxon>Hypocreales</taxon>
        <taxon>Ophiocordycipitaceae</taxon>
        <taxon>Ophiocordyceps</taxon>
    </lineage>
</organism>
<evidence type="ECO:0000313" key="1">
    <source>
        <dbReference type="EMBL" id="PHH72289.1"/>
    </source>
</evidence>
<sequence>MGGSAFTTGPDPLFTPRMPPSVYNSIRSRCADALNRLFHTVASPIDGPGKTDYGDVDMMVARPVDVTTGLDAVGPALGAERAIVGGCCVTVAVPWPENLVEDDSDDSRPRFVQVDIRLCADDDRLRWMLFNHAHGDLGSILGTILHGYGLTLTDEGLFIRVPDMERSHRKTARVLVTSDADVALDLVSLSAARFWEGPFATDDEMYEFAASCPMFSVWKADDDDENGRASDRRRVRCRPCFRRWKEDFISRCRREGRFLEQRTTRKRVTDEILTRFDDTRTEFQARRLAFLRDQQERHIRTDIIAPIASALADKQAVSDAQMTVTYRSCLAKGLGRIVLAGDESYGVVRPEDGFVDDDGLYALERVAAFVRDEAEAVGRAAMDRHYQRLSEMRASKEQG</sequence>
<gene>
    <name evidence="1" type="ORF">CDD80_4640</name>
</gene>
<protein>
    <submittedName>
        <fullName evidence="1">Uncharacterized protein</fullName>
    </submittedName>
</protein>
<proteinExistence type="predicted"/>
<dbReference type="OrthoDB" id="4708870at2759"/>
<keyword evidence="2" id="KW-1185">Reference proteome</keyword>
<reference evidence="1 2" key="1">
    <citation type="submission" date="2017-06" db="EMBL/GenBank/DDBJ databases">
        <title>Ant-infecting Ophiocordyceps genomes reveal a high diversity of potential behavioral manipulation genes and a possible major role for enterotoxins.</title>
        <authorList>
            <person name="De Bekker C."/>
            <person name="Evans H.C."/>
            <person name="Brachmann A."/>
            <person name="Hughes D.P."/>
        </authorList>
    </citation>
    <scope>NUCLEOTIDE SEQUENCE [LARGE SCALE GENOMIC DNA]</scope>
    <source>
        <strain evidence="1 2">Map16</strain>
    </source>
</reference>
<name>A0A2C5XH78_9HYPO</name>
<evidence type="ECO:0000313" key="2">
    <source>
        <dbReference type="Proteomes" id="UP000226431"/>
    </source>
</evidence>
<dbReference type="EMBL" id="NJES01000432">
    <property type="protein sequence ID" value="PHH72289.1"/>
    <property type="molecule type" value="Genomic_DNA"/>
</dbReference>
<accession>A0A2C5XH78</accession>
<dbReference type="Proteomes" id="UP000226431">
    <property type="component" value="Unassembled WGS sequence"/>
</dbReference>
<dbReference type="STRING" id="2004952.A0A2C5XH78"/>